<dbReference type="InterPro" id="IPR051450">
    <property type="entry name" value="Gfo/Idh/MocA_Oxidoreductases"/>
</dbReference>
<organism evidence="3 4">
    <name type="scientific">Mariniradius saccharolyticus AK6</name>
    <dbReference type="NCBI Taxonomy" id="1239962"/>
    <lineage>
        <taxon>Bacteria</taxon>
        <taxon>Pseudomonadati</taxon>
        <taxon>Bacteroidota</taxon>
        <taxon>Cytophagia</taxon>
        <taxon>Cytophagales</taxon>
        <taxon>Cyclobacteriaceae</taxon>
        <taxon>Mariniradius</taxon>
    </lineage>
</organism>
<dbReference type="SUPFAM" id="SSF51735">
    <property type="entry name" value="NAD(P)-binding Rossmann-fold domains"/>
    <property type="match status" value="1"/>
</dbReference>
<dbReference type="SUPFAM" id="SSF55347">
    <property type="entry name" value="Glyceraldehyde-3-phosphate dehydrogenase-like, C-terminal domain"/>
    <property type="match status" value="1"/>
</dbReference>
<feature type="domain" description="GFO/IDH/MocA-like oxidoreductase" evidence="2">
    <location>
        <begin position="163"/>
        <end position="291"/>
    </location>
</feature>
<keyword evidence="4" id="KW-1185">Reference proteome</keyword>
<sequence length="377" mass="42537">MFKSVKLYLMKNVGIIFLFLIFLFTNSQAQELPLKIGVAGLNHGHVPWVLNADKRPEIDIVGIAEPDRELAEKYSKQYGFSMDIVFDSIDEMLEKTKPEAVTGFGTTYQHLEIVQKCAPKGIHVMVEKPLAVSLDHAREMADLARRHKIQLLTNYETTWYPSHQQALEILESEKIGDIRKIVVRDGHRGPKKIGVGPEFLEWLTDPELNGAGALMDFGCYGANLSTWLMDGQRPISVTAVVQQLNPADNPKVEDESTIILTYPSSQTIIEASWNWPIGRKDMEIYGLTGAILVDNGKQLRLRMAEGYDGFSEEKFEMEKRERPLDDPFSMLYAVVRGQITLPNDDLSGLENNLIVMEILDAAKESARSGKTVWLDKR</sequence>
<evidence type="ECO:0000313" key="3">
    <source>
        <dbReference type="EMBL" id="EMS33162.1"/>
    </source>
</evidence>
<accession>M7XXC7</accession>
<feature type="domain" description="Gfo/Idh/MocA-like oxidoreductase N-terminal" evidence="1">
    <location>
        <begin position="36"/>
        <end position="154"/>
    </location>
</feature>
<dbReference type="InParanoid" id="M7XXC7"/>
<gene>
    <name evidence="3" type="ORF">C943_00439</name>
</gene>
<evidence type="ECO:0000259" key="2">
    <source>
        <dbReference type="Pfam" id="PF22725"/>
    </source>
</evidence>
<dbReference type="PANTHER" id="PTHR43377">
    <property type="entry name" value="BILIVERDIN REDUCTASE A"/>
    <property type="match status" value="1"/>
</dbReference>
<dbReference type="InterPro" id="IPR036291">
    <property type="entry name" value="NAD(P)-bd_dom_sf"/>
</dbReference>
<dbReference type="InterPro" id="IPR055170">
    <property type="entry name" value="GFO_IDH_MocA-like_dom"/>
</dbReference>
<dbReference type="Pfam" id="PF01408">
    <property type="entry name" value="GFO_IDH_MocA"/>
    <property type="match status" value="1"/>
</dbReference>
<dbReference type="Gene3D" id="3.40.50.720">
    <property type="entry name" value="NAD(P)-binding Rossmann-like Domain"/>
    <property type="match status" value="1"/>
</dbReference>
<dbReference type="GO" id="GO:0000166">
    <property type="term" value="F:nucleotide binding"/>
    <property type="evidence" value="ECO:0007669"/>
    <property type="project" value="InterPro"/>
</dbReference>
<name>M7XXC7_9BACT</name>
<proteinExistence type="predicted"/>
<dbReference type="EMBL" id="AMZY02000010">
    <property type="protein sequence ID" value="EMS33162.1"/>
    <property type="molecule type" value="Genomic_DNA"/>
</dbReference>
<evidence type="ECO:0000313" key="4">
    <source>
        <dbReference type="Proteomes" id="UP000010953"/>
    </source>
</evidence>
<dbReference type="STRING" id="1239962.C943_00439"/>
<dbReference type="AlphaFoldDB" id="M7XXC7"/>
<protein>
    <submittedName>
        <fullName evidence="3">L-arabinose 1-dehydrogenase</fullName>
    </submittedName>
</protein>
<dbReference type="PANTHER" id="PTHR43377:SF1">
    <property type="entry name" value="BILIVERDIN REDUCTASE A"/>
    <property type="match status" value="1"/>
</dbReference>
<dbReference type="eggNOG" id="COG0673">
    <property type="taxonomic scope" value="Bacteria"/>
</dbReference>
<reference evidence="3" key="1">
    <citation type="submission" date="2013-01" db="EMBL/GenBank/DDBJ databases">
        <title>Genome assembly of Mariniradius saccharolyticus AK6.</title>
        <authorList>
            <person name="Vaidya B."/>
            <person name="Khatri I."/>
            <person name="Tanuku N.R.S."/>
            <person name="Subramanian S."/>
            <person name="Pinnaka A."/>
        </authorList>
    </citation>
    <scope>NUCLEOTIDE SEQUENCE [LARGE SCALE GENOMIC DNA]</scope>
    <source>
        <strain evidence="3">AK6</strain>
    </source>
</reference>
<evidence type="ECO:0000259" key="1">
    <source>
        <dbReference type="Pfam" id="PF01408"/>
    </source>
</evidence>
<dbReference type="InterPro" id="IPR000683">
    <property type="entry name" value="Gfo/Idh/MocA-like_OxRdtase_N"/>
</dbReference>
<comment type="caution">
    <text evidence="3">The sequence shown here is derived from an EMBL/GenBank/DDBJ whole genome shotgun (WGS) entry which is preliminary data.</text>
</comment>
<dbReference type="Proteomes" id="UP000010953">
    <property type="component" value="Unassembled WGS sequence"/>
</dbReference>
<dbReference type="Gene3D" id="3.30.360.10">
    <property type="entry name" value="Dihydrodipicolinate Reductase, domain 2"/>
    <property type="match status" value="1"/>
</dbReference>
<dbReference type="Pfam" id="PF22725">
    <property type="entry name" value="GFO_IDH_MocA_C3"/>
    <property type="match status" value="1"/>
</dbReference>